<evidence type="ECO:0000313" key="3">
    <source>
        <dbReference type="Proteomes" id="UP000652427"/>
    </source>
</evidence>
<feature type="transmembrane region" description="Helical" evidence="1">
    <location>
        <begin position="125"/>
        <end position="146"/>
    </location>
</feature>
<accession>A0ABX2MY75</accession>
<feature type="transmembrane region" description="Helical" evidence="1">
    <location>
        <begin position="24"/>
        <end position="44"/>
    </location>
</feature>
<feature type="transmembrane region" description="Helical" evidence="1">
    <location>
        <begin position="158"/>
        <end position="177"/>
    </location>
</feature>
<evidence type="ECO:0000313" key="2">
    <source>
        <dbReference type="EMBL" id="NVD26401.1"/>
    </source>
</evidence>
<feature type="transmembrane region" description="Helical" evidence="1">
    <location>
        <begin position="56"/>
        <end position="78"/>
    </location>
</feature>
<sequence length="248" mass="27125">MGVTDNIGRPASSPGTGFAQDQQFFVRFSIVMAAVIVFGFAQFSARGMVDLPAVPIWVHLHGLLMLAWLGLLVTQNLLIQRGNIGLHRKIGWLGGILALTICATGLYTGYMAVRLQRFPPFFDNSYFLALSFVELLVFAAMVVWAIMLRRQTQWHRRIMIGATIIALEPAFGRLLPMPLLGGWGEWIILIIQLAFVAVLARHDRKISGAIHPATLACGVIVTAVHVVITGLSLFSPFQQFADSIAASG</sequence>
<dbReference type="EMBL" id="JABWMH010000001">
    <property type="protein sequence ID" value="NVD26401.1"/>
    <property type="molecule type" value="Genomic_DNA"/>
</dbReference>
<comment type="caution">
    <text evidence="2">The sequence shown here is derived from an EMBL/GenBank/DDBJ whole genome shotgun (WGS) entry which is preliminary data.</text>
</comment>
<feature type="transmembrane region" description="Helical" evidence="1">
    <location>
        <begin position="90"/>
        <end position="113"/>
    </location>
</feature>
<keyword evidence="3" id="KW-1185">Reference proteome</keyword>
<keyword evidence="1" id="KW-0812">Transmembrane</keyword>
<dbReference type="RefSeq" id="WP_176277968.1">
    <property type="nucleotide sequence ID" value="NZ_JABWMH010000001.1"/>
</dbReference>
<name>A0ABX2MY75_9SPHN</name>
<keyword evidence="1" id="KW-1133">Transmembrane helix</keyword>
<proteinExistence type="predicted"/>
<evidence type="ECO:0000256" key="1">
    <source>
        <dbReference type="SAM" id="Phobius"/>
    </source>
</evidence>
<gene>
    <name evidence="2" type="ORF">HUO14_00620</name>
</gene>
<keyword evidence="1" id="KW-0472">Membrane</keyword>
<protein>
    <submittedName>
        <fullName evidence="2">Adenylate cyclase</fullName>
    </submittedName>
</protein>
<reference evidence="2 3" key="1">
    <citation type="submission" date="2020-06" db="EMBL/GenBank/DDBJ databases">
        <authorList>
            <person name="Kim S.-J."/>
            <person name="Park S.-J."/>
        </authorList>
    </citation>
    <scope>NUCLEOTIDE SEQUENCE [LARGE SCALE GENOMIC DNA]</scope>
    <source>
        <strain evidence="2 3">SW-151</strain>
    </source>
</reference>
<feature type="transmembrane region" description="Helical" evidence="1">
    <location>
        <begin position="183"/>
        <end position="200"/>
    </location>
</feature>
<feature type="transmembrane region" description="Helical" evidence="1">
    <location>
        <begin position="212"/>
        <end position="234"/>
    </location>
</feature>
<organism evidence="2 3">
    <name type="scientific">Parasphingorhabdus flavimaris</name>
    <dbReference type="NCBI Taxonomy" id="266812"/>
    <lineage>
        <taxon>Bacteria</taxon>
        <taxon>Pseudomonadati</taxon>
        <taxon>Pseudomonadota</taxon>
        <taxon>Alphaproteobacteria</taxon>
        <taxon>Sphingomonadales</taxon>
        <taxon>Sphingomonadaceae</taxon>
        <taxon>Parasphingorhabdus</taxon>
    </lineage>
</organism>
<dbReference type="Proteomes" id="UP000652427">
    <property type="component" value="Unassembled WGS sequence"/>
</dbReference>